<proteinExistence type="predicted"/>
<organism evidence="1 2">
    <name type="scientific">Candidatus Desulfovibrio trichonymphae</name>
    <dbReference type="NCBI Taxonomy" id="1725232"/>
    <lineage>
        <taxon>Bacteria</taxon>
        <taxon>Pseudomonadati</taxon>
        <taxon>Thermodesulfobacteriota</taxon>
        <taxon>Desulfovibrionia</taxon>
        <taxon>Desulfovibrionales</taxon>
        <taxon>Desulfovibrionaceae</taxon>
        <taxon>Desulfovibrio</taxon>
    </lineage>
</organism>
<accession>A0A1J1DP64</accession>
<dbReference type="AlphaFoldDB" id="A0A1J1DP64"/>
<sequence>MGSCVPFYDEASFAERVKALANEELLEIWEETQRIERLLSSDLRFEVNFSPDYEKTIVDELRLRAFREQNADRRSPKPDKQTGV</sequence>
<dbReference type="EMBL" id="AP017368">
    <property type="protein sequence ID" value="BAV91626.1"/>
    <property type="molecule type" value="Genomic_DNA"/>
</dbReference>
<reference evidence="1 2" key="1">
    <citation type="journal article" date="2017" name="ISME J.">
        <title>Genome of 'Ca. Desulfovibrio trichonymphae', an H2-oxidizing bacterium in a tripartite symbiotic system within a protist cell in the termite gut.</title>
        <authorList>
            <person name="Kuwahara H."/>
            <person name="Yuki M."/>
            <person name="Izawa K."/>
            <person name="Ohkuma M."/>
            <person name="Hongoh Y."/>
        </authorList>
    </citation>
    <scope>NUCLEOTIDE SEQUENCE [LARGE SCALE GENOMIC DNA]</scope>
    <source>
        <strain evidence="1 2">Rs-N31</strain>
    </source>
</reference>
<dbReference type="RefSeq" id="WP_096399172.1">
    <property type="nucleotide sequence ID" value="NZ_AP017368.1"/>
</dbReference>
<evidence type="ECO:0000313" key="2">
    <source>
        <dbReference type="Proteomes" id="UP000242645"/>
    </source>
</evidence>
<keyword evidence="2" id="KW-1185">Reference proteome</keyword>
<name>A0A1J1DP64_9BACT</name>
<protein>
    <submittedName>
        <fullName evidence="1">Uncharacterized protein</fullName>
    </submittedName>
</protein>
<dbReference type="KEGG" id="dtr:RSDT_0114"/>
<dbReference type="Proteomes" id="UP000242645">
    <property type="component" value="Chromosome"/>
</dbReference>
<dbReference type="OrthoDB" id="5471717at2"/>
<evidence type="ECO:0000313" key="1">
    <source>
        <dbReference type="EMBL" id="BAV91626.1"/>
    </source>
</evidence>
<gene>
    <name evidence="1" type="ORF">RSDT_0114</name>
</gene>